<keyword evidence="3" id="KW-1185">Reference proteome</keyword>
<dbReference type="InterPro" id="IPR045063">
    <property type="entry name" value="Dynamin_N"/>
</dbReference>
<reference evidence="2 3" key="1">
    <citation type="submission" date="2017-12" db="EMBL/GenBank/DDBJ databases">
        <title>Sequencing, de novo assembly and annotation of complete genome of a new Thraustochytrid species, strain FCC1311.</title>
        <authorList>
            <person name="Sedici K."/>
            <person name="Godart F."/>
            <person name="Aiese Cigliano R."/>
            <person name="Sanseverino W."/>
            <person name="Barakat M."/>
            <person name="Ortet P."/>
            <person name="Marechal E."/>
            <person name="Cagnac O."/>
            <person name="Amato A."/>
        </authorList>
    </citation>
    <scope>NUCLEOTIDE SEQUENCE [LARGE SCALE GENOMIC DNA]</scope>
</reference>
<dbReference type="GO" id="GO:0003924">
    <property type="term" value="F:GTPase activity"/>
    <property type="evidence" value="ECO:0007669"/>
    <property type="project" value="InterPro"/>
</dbReference>
<proteinExistence type="predicted"/>
<dbReference type="GO" id="GO:0005525">
    <property type="term" value="F:GTP binding"/>
    <property type="evidence" value="ECO:0007669"/>
    <property type="project" value="InterPro"/>
</dbReference>
<dbReference type="InterPro" id="IPR001401">
    <property type="entry name" value="Dynamin_GTPase"/>
</dbReference>
<feature type="domain" description="Dynamin GTPase" evidence="1">
    <location>
        <begin position="114"/>
        <end position="366"/>
    </location>
</feature>
<dbReference type="InParanoid" id="A0A2R5GC87"/>
<dbReference type="Gene3D" id="3.40.50.300">
    <property type="entry name" value="P-loop containing nucleotide triphosphate hydrolases"/>
    <property type="match status" value="1"/>
</dbReference>
<comment type="caution">
    <text evidence="2">The sequence shown here is derived from an EMBL/GenBank/DDBJ whole genome shotgun (WGS) entry which is preliminary data.</text>
</comment>
<dbReference type="GO" id="GO:0005874">
    <property type="term" value="C:microtubule"/>
    <property type="evidence" value="ECO:0007669"/>
    <property type="project" value="TreeGrafter"/>
</dbReference>
<dbReference type="SUPFAM" id="SSF52540">
    <property type="entry name" value="P-loop containing nucleoside triphosphate hydrolases"/>
    <property type="match status" value="1"/>
</dbReference>
<organism evidence="2 3">
    <name type="scientific">Hondaea fermentalgiana</name>
    <dbReference type="NCBI Taxonomy" id="2315210"/>
    <lineage>
        <taxon>Eukaryota</taxon>
        <taxon>Sar</taxon>
        <taxon>Stramenopiles</taxon>
        <taxon>Bigyra</taxon>
        <taxon>Labyrinthulomycetes</taxon>
        <taxon>Thraustochytrida</taxon>
        <taxon>Thraustochytriidae</taxon>
        <taxon>Hondaea</taxon>
    </lineage>
</organism>
<accession>A0A2R5GC87</accession>
<dbReference type="InterPro" id="IPR022812">
    <property type="entry name" value="Dynamin"/>
</dbReference>
<dbReference type="GO" id="GO:0016020">
    <property type="term" value="C:membrane"/>
    <property type="evidence" value="ECO:0007669"/>
    <property type="project" value="TreeGrafter"/>
</dbReference>
<evidence type="ECO:0000313" key="2">
    <source>
        <dbReference type="EMBL" id="GBG28587.1"/>
    </source>
</evidence>
<dbReference type="GO" id="GO:0005737">
    <property type="term" value="C:cytoplasm"/>
    <property type="evidence" value="ECO:0007669"/>
    <property type="project" value="TreeGrafter"/>
</dbReference>
<evidence type="ECO:0000313" key="3">
    <source>
        <dbReference type="Proteomes" id="UP000241890"/>
    </source>
</evidence>
<dbReference type="InterPro" id="IPR027417">
    <property type="entry name" value="P-loop_NTPase"/>
</dbReference>
<dbReference type="Pfam" id="PF00350">
    <property type="entry name" value="Dynamin_N"/>
    <property type="match status" value="1"/>
</dbReference>
<dbReference type="PANTHER" id="PTHR11566:SF21">
    <property type="entry name" value="DYNAMIN RELATED PROTEIN 1, ISOFORM A"/>
    <property type="match status" value="1"/>
</dbReference>
<sequence>MMSETSSENGWTRVDRTAFEVLSIDENELSDELVRTAYEDRLREATTEEERRRLFEAFRTIETEPCRTGYRLALTQFETRERENSDASAGESPPALVHAAPTKGIAGILCAPDAPYARLLQAALQVKGNFELELPQIIVCGAESQGKSSTLERIAMRDIFPRDRRFCTRMPVRLMLRTSRHQNQVTIRVKDLDNGEIRRETDPQICVTGDQTDEPFSAEVAELIRDFIREEHPEDTGRSVVTDREVQIEIRAPSVPTIDLVDLPGIVSAPENARLATTSITQRMLAQEHVLVLAVVSARSEALNNNIIWPLMRAANKPSIVVLTRVDEPGGEEDLRARLERDPAVMPDDVPIRIVVPVANRDTRRHIDRDSLRNSYTREETALREACAKEEIEYDTTKHGMPGVLHALNELIRTYMRDQWVTAELQRCRNVLMVRFRNLWGLGMTPQAISQNSMVSEIQRGLNALKDMPTPEVLQEVESRDCFAFIREFPGNAPLLRRAQLLDDCKEKLMGNTKKLISDNWESFKELAMRKILDESELPLKIGRFSFIREHIRVTLEDSFDKAKMGITEKAFSCAFDQLEEALMNRSDEIETDQIRESVCDAVNLRIIASIASKTLVEHLYTDCHFELEEEPGVAGKREAIEDQIDAVYRTVNVLQELQDLEGIPEDFGKARLLIDAGVTEELKASIKDKTFPTDFLSGTFGAWNYRSLLKEISNE</sequence>
<dbReference type="AlphaFoldDB" id="A0A2R5GC87"/>
<dbReference type="PRINTS" id="PR00195">
    <property type="entry name" value="DYNAMIN"/>
</dbReference>
<dbReference type="GO" id="GO:0008017">
    <property type="term" value="F:microtubule binding"/>
    <property type="evidence" value="ECO:0007669"/>
    <property type="project" value="TreeGrafter"/>
</dbReference>
<dbReference type="PANTHER" id="PTHR11566">
    <property type="entry name" value="DYNAMIN"/>
    <property type="match status" value="1"/>
</dbReference>
<name>A0A2R5GC87_9STRA</name>
<gene>
    <name evidence="2" type="ORF">FCC1311_048092</name>
</gene>
<dbReference type="OrthoDB" id="116917at2759"/>
<protein>
    <submittedName>
        <fullName evidence="2">Interferon-induced GTP-binding protein Mx1</fullName>
    </submittedName>
</protein>
<dbReference type="EMBL" id="BEYU01000044">
    <property type="protein sequence ID" value="GBG28587.1"/>
    <property type="molecule type" value="Genomic_DNA"/>
</dbReference>
<evidence type="ECO:0000259" key="1">
    <source>
        <dbReference type="SMART" id="SM00053"/>
    </source>
</evidence>
<dbReference type="SMART" id="SM00053">
    <property type="entry name" value="DYNc"/>
    <property type="match status" value="1"/>
</dbReference>
<dbReference type="Proteomes" id="UP000241890">
    <property type="component" value="Unassembled WGS sequence"/>
</dbReference>